<dbReference type="PROSITE" id="PS50801">
    <property type="entry name" value="STAS"/>
    <property type="match status" value="1"/>
</dbReference>
<dbReference type="EMBL" id="CADCVQ010000054">
    <property type="protein sequence ID" value="CAA9486762.1"/>
    <property type="molecule type" value="Genomic_DNA"/>
</dbReference>
<comment type="similarity">
    <text evidence="1 2">Belongs to the anti-sigma-factor antagonist family.</text>
</comment>
<dbReference type="SUPFAM" id="SSF52091">
    <property type="entry name" value="SpoIIaa-like"/>
    <property type="match status" value="1"/>
</dbReference>
<dbReference type="NCBIfam" id="TIGR00377">
    <property type="entry name" value="ant_ant_sig"/>
    <property type="match status" value="1"/>
</dbReference>
<dbReference type="Gene3D" id="3.30.750.24">
    <property type="entry name" value="STAS domain"/>
    <property type="match status" value="1"/>
</dbReference>
<evidence type="ECO:0000259" key="3">
    <source>
        <dbReference type="PROSITE" id="PS50801"/>
    </source>
</evidence>
<proteinExistence type="inferred from homology"/>
<organism evidence="4">
    <name type="scientific">uncultured Solirubrobacteraceae bacterium</name>
    <dbReference type="NCBI Taxonomy" id="1162706"/>
    <lineage>
        <taxon>Bacteria</taxon>
        <taxon>Bacillati</taxon>
        <taxon>Actinomycetota</taxon>
        <taxon>Thermoleophilia</taxon>
        <taxon>Solirubrobacterales</taxon>
        <taxon>Solirubrobacteraceae</taxon>
        <taxon>environmental samples</taxon>
    </lineage>
</organism>
<evidence type="ECO:0000256" key="2">
    <source>
        <dbReference type="RuleBase" id="RU003749"/>
    </source>
</evidence>
<dbReference type="GO" id="GO:0043856">
    <property type="term" value="F:anti-sigma factor antagonist activity"/>
    <property type="evidence" value="ECO:0007669"/>
    <property type="project" value="InterPro"/>
</dbReference>
<dbReference type="InterPro" id="IPR036513">
    <property type="entry name" value="STAS_dom_sf"/>
</dbReference>
<dbReference type="PANTHER" id="PTHR33495:SF2">
    <property type="entry name" value="ANTI-SIGMA FACTOR ANTAGONIST TM_1081-RELATED"/>
    <property type="match status" value="1"/>
</dbReference>
<sequence length="123" mass="13040">MINAVPADRAPVRARDLVRLGDLTLTAEREGAVHSICLFGELDLANADAVQDELVRAEAGDADSILLDLSGVTFIDSTGIRLLVSAAARSRADADRFVLLRGGAAVQRVLQLTGLEDQLPFAD</sequence>
<gene>
    <name evidence="4" type="ORF">AVDCRST_MAG67-2181</name>
</gene>
<dbReference type="CDD" id="cd07043">
    <property type="entry name" value="STAS_anti-anti-sigma_factors"/>
    <property type="match status" value="1"/>
</dbReference>
<dbReference type="InterPro" id="IPR003658">
    <property type="entry name" value="Anti-sigma_ant"/>
</dbReference>
<dbReference type="InterPro" id="IPR002645">
    <property type="entry name" value="STAS_dom"/>
</dbReference>
<feature type="domain" description="STAS" evidence="3">
    <location>
        <begin position="23"/>
        <end position="123"/>
    </location>
</feature>
<dbReference type="Pfam" id="PF01740">
    <property type="entry name" value="STAS"/>
    <property type="match status" value="1"/>
</dbReference>
<evidence type="ECO:0000313" key="4">
    <source>
        <dbReference type="EMBL" id="CAA9486762.1"/>
    </source>
</evidence>
<reference evidence="4" key="1">
    <citation type="submission" date="2020-02" db="EMBL/GenBank/DDBJ databases">
        <authorList>
            <person name="Meier V. D."/>
        </authorList>
    </citation>
    <scope>NUCLEOTIDE SEQUENCE</scope>
    <source>
        <strain evidence="4">AVDCRST_MAG67</strain>
    </source>
</reference>
<protein>
    <recommendedName>
        <fullName evidence="2">Anti-sigma factor antagonist</fullName>
    </recommendedName>
</protein>
<dbReference type="PANTHER" id="PTHR33495">
    <property type="entry name" value="ANTI-SIGMA FACTOR ANTAGONIST TM_1081-RELATED-RELATED"/>
    <property type="match status" value="1"/>
</dbReference>
<evidence type="ECO:0000256" key="1">
    <source>
        <dbReference type="ARBA" id="ARBA00009013"/>
    </source>
</evidence>
<accession>A0A6J4S0Q9</accession>
<name>A0A6J4S0Q9_9ACTN</name>
<dbReference type="AlphaFoldDB" id="A0A6J4S0Q9"/>